<dbReference type="InterPro" id="IPR021031">
    <property type="entry name" value="Hyphal-reg_cell_wall_N"/>
</dbReference>
<evidence type="ECO:0000256" key="3">
    <source>
        <dbReference type="ARBA" id="ARBA00022729"/>
    </source>
</evidence>
<dbReference type="RefSeq" id="XP_003671268.2">
    <property type="nucleotide sequence ID" value="XM_003671220.2"/>
</dbReference>
<reference evidence="7 8" key="1">
    <citation type="journal article" date="2011" name="Proc. Natl. Acad. Sci. U.S.A.">
        <title>Evolutionary erosion of yeast sex chromosomes by mating-type switching accidents.</title>
        <authorList>
            <person name="Gordon J.L."/>
            <person name="Armisen D."/>
            <person name="Proux-Wera E."/>
            <person name="Oheigeartaigh S.S."/>
            <person name="Byrne K.P."/>
            <person name="Wolfe K.H."/>
        </authorList>
    </citation>
    <scope>NUCLEOTIDE SEQUENCE [LARGE SCALE GENOMIC DNA]</scope>
    <source>
        <strain evidence="8">ATCC 10597 / BCRC 20456 / CBS 421 / NBRC 0211 / NRRL Y-12639</strain>
    </source>
</reference>
<evidence type="ECO:0000256" key="1">
    <source>
        <dbReference type="ARBA" id="ARBA00004613"/>
    </source>
</evidence>
<keyword evidence="3 5" id="KW-0732">Signal</keyword>
<name>G0WE14_NAUDC</name>
<proteinExistence type="predicted"/>
<keyword evidence="2" id="KW-0964">Secreted</keyword>
<dbReference type="GO" id="GO:0005576">
    <property type="term" value="C:extracellular region"/>
    <property type="evidence" value="ECO:0007669"/>
    <property type="project" value="UniProtKB-SubCell"/>
</dbReference>
<keyword evidence="4" id="KW-0325">Glycoprotein</keyword>
<dbReference type="OrthoDB" id="10692292at2759"/>
<dbReference type="Proteomes" id="UP000000689">
    <property type="component" value="Chromosome 7"/>
</dbReference>
<evidence type="ECO:0000256" key="4">
    <source>
        <dbReference type="ARBA" id="ARBA00023180"/>
    </source>
</evidence>
<dbReference type="Pfam" id="PF11765">
    <property type="entry name" value="Hyphal_reg_CWP"/>
    <property type="match status" value="1"/>
</dbReference>
<feature type="signal peptide" evidence="5">
    <location>
        <begin position="1"/>
        <end position="18"/>
    </location>
</feature>
<keyword evidence="8" id="KW-1185">Reference proteome</keyword>
<evidence type="ECO:0000256" key="2">
    <source>
        <dbReference type="ARBA" id="ARBA00022525"/>
    </source>
</evidence>
<dbReference type="EMBL" id="HE580273">
    <property type="protein sequence ID" value="CCD26025.2"/>
    <property type="molecule type" value="Genomic_DNA"/>
</dbReference>
<dbReference type="GO" id="GO:0009277">
    <property type="term" value="C:fungal-type cell wall"/>
    <property type="evidence" value="ECO:0007669"/>
    <property type="project" value="UniProtKB-ARBA"/>
</dbReference>
<dbReference type="AlphaFoldDB" id="G0WE14"/>
<accession>G0WE14</accession>
<evidence type="ECO:0000256" key="5">
    <source>
        <dbReference type="SAM" id="SignalP"/>
    </source>
</evidence>
<dbReference type="KEGG" id="ndi:NDAI_0G02490"/>
<feature type="domain" description="Hyphally-regulated cell wall protein N-terminal" evidence="6">
    <location>
        <begin position="11"/>
        <end position="317"/>
    </location>
</feature>
<dbReference type="HOGENOM" id="CLU_649056_0_0_1"/>
<protein>
    <recommendedName>
        <fullName evidence="6">Hyphally-regulated cell wall protein N-terminal domain-containing protein</fullName>
    </recommendedName>
</protein>
<evidence type="ECO:0000259" key="6">
    <source>
        <dbReference type="Pfam" id="PF11765"/>
    </source>
</evidence>
<sequence>MKIHSILSYIILLPLSQALEITHDVLQTGSITYNEPITIDTDKSLKVTSGTNVNFMGSLNVDGNLCVSSNYINVTGSITNSHNIYLYNPGRYSHTSGTNIAVKSILNEKEGLLTVQSGAYLVNELFGASDSFINEGIINIPSFFPNLSIYGPESGIENTGTIVLGNTNATFSNSVTGGGCISNLNDAVYLDSTKEIDQTFWNSGGMEIHVIRGSYAKPLVFRGFSKGASIGYAVSSQTKTLSWNYDPTNGSMVINTSSSGASSDIINIDLGPGYNSSLFTITIDSVGIPGVSGVTQRYLTVRYKGVSPETTPPSECRLPSSLDYGQCSVLHLSSSSSHLPSSSSSSIRATQISSSLKSTQASLNGHETSSRCIITNTRTKFQNTISTTHREYVTGTDLTPITLSSKVVTYFIAGNQTQKMSSS</sequence>
<evidence type="ECO:0000313" key="8">
    <source>
        <dbReference type="Proteomes" id="UP000000689"/>
    </source>
</evidence>
<evidence type="ECO:0000313" key="7">
    <source>
        <dbReference type="EMBL" id="CCD26025.2"/>
    </source>
</evidence>
<feature type="chain" id="PRO_5003411202" description="Hyphally-regulated cell wall protein N-terminal domain-containing protein" evidence="5">
    <location>
        <begin position="19"/>
        <end position="423"/>
    </location>
</feature>
<organism evidence="7 8">
    <name type="scientific">Naumovozyma dairenensis (strain ATCC 10597 / BCRC 20456 / CBS 421 / NBRC 0211 / NRRL Y-12639)</name>
    <name type="common">Saccharomyces dairenensis</name>
    <dbReference type="NCBI Taxonomy" id="1071378"/>
    <lineage>
        <taxon>Eukaryota</taxon>
        <taxon>Fungi</taxon>
        <taxon>Dikarya</taxon>
        <taxon>Ascomycota</taxon>
        <taxon>Saccharomycotina</taxon>
        <taxon>Saccharomycetes</taxon>
        <taxon>Saccharomycetales</taxon>
        <taxon>Saccharomycetaceae</taxon>
        <taxon>Naumovozyma</taxon>
    </lineage>
</organism>
<dbReference type="GeneID" id="11497421"/>
<gene>
    <name evidence="7" type="primary">NDAI0G02490</name>
    <name evidence="7" type="ordered locus">NDAI_0G02490</name>
</gene>
<comment type="subcellular location">
    <subcellularLocation>
        <location evidence="1">Secreted</location>
    </subcellularLocation>
</comment>